<dbReference type="Pfam" id="PF03352">
    <property type="entry name" value="Adenine_glyco"/>
    <property type="match status" value="1"/>
</dbReference>
<dbReference type="GO" id="GO:0046872">
    <property type="term" value="F:metal ion binding"/>
    <property type="evidence" value="ECO:0007669"/>
    <property type="project" value="UniProtKB-KW"/>
</dbReference>
<evidence type="ECO:0008006" key="7">
    <source>
        <dbReference type="Google" id="ProtNLM"/>
    </source>
</evidence>
<dbReference type="FunFam" id="1.10.340.30:FF:000009">
    <property type="entry name" value="DNA-3-methyladenine glycosylase I"/>
    <property type="match status" value="1"/>
</dbReference>
<protein>
    <recommendedName>
        <fullName evidence="7">DNA-3-methyladenine glycosylase I</fullName>
    </recommendedName>
</protein>
<dbReference type="Gene3D" id="1.10.340.30">
    <property type="entry name" value="Hypothetical protein, domain 2"/>
    <property type="match status" value="1"/>
</dbReference>
<dbReference type="PANTHER" id="PTHR30037:SF4">
    <property type="entry name" value="DNA-3-METHYLADENINE GLYCOSYLASE I"/>
    <property type="match status" value="1"/>
</dbReference>
<reference evidence="6" key="1">
    <citation type="journal article" date="2015" name="Nature">
        <title>Complex archaea that bridge the gap between prokaryotes and eukaryotes.</title>
        <authorList>
            <person name="Spang A."/>
            <person name="Saw J.H."/>
            <person name="Jorgensen S.L."/>
            <person name="Zaremba-Niedzwiedzka K."/>
            <person name="Martijn J."/>
            <person name="Lind A.E."/>
            <person name="van Eijk R."/>
            <person name="Schleper C."/>
            <person name="Guy L."/>
            <person name="Ettema T.J."/>
        </authorList>
    </citation>
    <scope>NUCLEOTIDE SEQUENCE</scope>
</reference>
<dbReference type="InterPro" id="IPR052891">
    <property type="entry name" value="DNA-3mA_glycosylase"/>
</dbReference>
<dbReference type="GO" id="GO:0006284">
    <property type="term" value="P:base-excision repair"/>
    <property type="evidence" value="ECO:0007669"/>
    <property type="project" value="InterPro"/>
</dbReference>
<accession>A0A0F9D3U5</accession>
<sequence length="194" mass="23349">MLVRCRWAEYNDLMRGYHDKEWGIPIHDDFLLFEFLILEGAQAGLSWNTILQKRENFRRALDNFDFNKIAKYDEQKIEELMNNKGIIRNKRKIEAVILNAKAFIEVQKEFVSFNKYIWKFVKYNTIVNEFKELSELPSKTERSERMSEELKKRGFKFVGPTICYAFMQAVGMVNDHIENCFRYDEINRIIKKQH</sequence>
<dbReference type="GO" id="GO:0008725">
    <property type="term" value="F:DNA-3-methyladenine glycosylase activity"/>
    <property type="evidence" value="ECO:0007669"/>
    <property type="project" value="InterPro"/>
</dbReference>
<evidence type="ECO:0000256" key="3">
    <source>
        <dbReference type="ARBA" id="ARBA00022801"/>
    </source>
</evidence>
<evidence type="ECO:0000256" key="5">
    <source>
        <dbReference type="ARBA" id="ARBA00023204"/>
    </source>
</evidence>
<organism evidence="6">
    <name type="scientific">marine sediment metagenome</name>
    <dbReference type="NCBI Taxonomy" id="412755"/>
    <lineage>
        <taxon>unclassified sequences</taxon>
        <taxon>metagenomes</taxon>
        <taxon>ecological metagenomes</taxon>
    </lineage>
</organism>
<dbReference type="InterPro" id="IPR004597">
    <property type="entry name" value="Tag"/>
</dbReference>
<evidence type="ECO:0000256" key="1">
    <source>
        <dbReference type="ARBA" id="ARBA00022723"/>
    </source>
</evidence>
<dbReference type="PANTHER" id="PTHR30037">
    <property type="entry name" value="DNA-3-METHYLADENINE GLYCOSYLASE 1"/>
    <property type="match status" value="1"/>
</dbReference>
<comment type="caution">
    <text evidence="6">The sequence shown here is derived from an EMBL/GenBank/DDBJ whole genome shotgun (WGS) entry which is preliminary data.</text>
</comment>
<dbReference type="AlphaFoldDB" id="A0A0F9D3U5"/>
<dbReference type="NCBIfam" id="TIGR00624">
    <property type="entry name" value="tag"/>
    <property type="match status" value="1"/>
</dbReference>
<dbReference type="EMBL" id="LAZR01030564">
    <property type="protein sequence ID" value="KKL56229.1"/>
    <property type="molecule type" value="Genomic_DNA"/>
</dbReference>
<gene>
    <name evidence="6" type="ORF">LCGC14_2247490</name>
</gene>
<evidence type="ECO:0000256" key="2">
    <source>
        <dbReference type="ARBA" id="ARBA00022763"/>
    </source>
</evidence>
<evidence type="ECO:0000256" key="4">
    <source>
        <dbReference type="ARBA" id="ARBA00022833"/>
    </source>
</evidence>
<proteinExistence type="predicted"/>
<keyword evidence="2" id="KW-0227">DNA damage</keyword>
<keyword evidence="4" id="KW-0862">Zinc</keyword>
<evidence type="ECO:0000313" key="6">
    <source>
        <dbReference type="EMBL" id="KKL56229.1"/>
    </source>
</evidence>
<keyword evidence="5" id="KW-0234">DNA repair</keyword>
<keyword evidence="1" id="KW-0479">Metal-binding</keyword>
<dbReference type="SUPFAM" id="SSF48150">
    <property type="entry name" value="DNA-glycosylase"/>
    <property type="match status" value="1"/>
</dbReference>
<dbReference type="InterPro" id="IPR011257">
    <property type="entry name" value="DNA_glycosylase"/>
</dbReference>
<dbReference type="InterPro" id="IPR005019">
    <property type="entry name" value="Adenine_glyco"/>
</dbReference>
<keyword evidence="3" id="KW-0378">Hydrolase</keyword>
<name>A0A0F9D3U5_9ZZZZ</name>